<sequence length="174" mass="19683">MFPCKYRKGHQECREAQVLQTHTESADKKEESNALNIAIDNMCKKTRNLRRQLRKAIIDHVSDSFLDTTIPLLVLIEAAKNGREKEIKEYAAIFQEHTSRLVESLETYVSPYGGGTSFSIGAIEFRVSSECGTISMECAFRDVFGTMFCVSEEEIQICQRHSTLTSNTFSTKAI</sequence>
<gene>
    <name evidence="4" type="ORF">KIL84_003147</name>
</gene>
<comment type="similarity">
    <text evidence="2">Belongs to the vinculin/alpha-catenin family.</text>
</comment>
<evidence type="ECO:0000256" key="1">
    <source>
        <dbReference type="ARBA" id="ARBA00004496"/>
    </source>
</evidence>
<dbReference type="GO" id="GO:0005737">
    <property type="term" value="C:cytoplasm"/>
    <property type="evidence" value="ECO:0007669"/>
    <property type="project" value="UniProtKB-SubCell"/>
</dbReference>
<evidence type="ECO:0000313" key="4">
    <source>
        <dbReference type="EMBL" id="KAH1167664.1"/>
    </source>
</evidence>
<protein>
    <submittedName>
        <fullName evidence="4">Uncharacterized protein</fullName>
    </submittedName>
</protein>
<accession>A0A9D3WNZ6</accession>
<dbReference type="Proteomes" id="UP000827986">
    <property type="component" value="Unassembled WGS sequence"/>
</dbReference>
<dbReference type="GO" id="GO:0016477">
    <property type="term" value="P:cell migration"/>
    <property type="evidence" value="ECO:0007669"/>
    <property type="project" value="TreeGrafter"/>
</dbReference>
<proteinExistence type="inferred from homology"/>
<evidence type="ECO:0000313" key="5">
    <source>
        <dbReference type="Proteomes" id="UP000827986"/>
    </source>
</evidence>
<evidence type="ECO:0000256" key="2">
    <source>
        <dbReference type="ARBA" id="ARBA00008376"/>
    </source>
</evidence>
<dbReference type="PANTHER" id="PTHR18914">
    <property type="entry name" value="ALPHA CATENIN"/>
    <property type="match status" value="1"/>
</dbReference>
<comment type="caution">
    <text evidence="4">The sequence shown here is derived from an EMBL/GenBank/DDBJ whole genome shotgun (WGS) entry which is preliminary data.</text>
</comment>
<dbReference type="SUPFAM" id="SSF47220">
    <property type="entry name" value="alpha-catenin/vinculin-like"/>
    <property type="match status" value="1"/>
</dbReference>
<keyword evidence="5" id="KW-1185">Reference proteome</keyword>
<dbReference type="GO" id="GO:0098609">
    <property type="term" value="P:cell-cell adhesion"/>
    <property type="evidence" value="ECO:0007669"/>
    <property type="project" value="TreeGrafter"/>
</dbReference>
<dbReference type="InterPro" id="IPR036723">
    <property type="entry name" value="Alpha-catenin/vinculin-like_sf"/>
</dbReference>
<organism evidence="4 5">
    <name type="scientific">Mauremys mutica</name>
    <name type="common">yellowpond turtle</name>
    <dbReference type="NCBI Taxonomy" id="74926"/>
    <lineage>
        <taxon>Eukaryota</taxon>
        <taxon>Metazoa</taxon>
        <taxon>Chordata</taxon>
        <taxon>Craniata</taxon>
        <taxon>Vertebrata</taxon>
        <taxon>Euteleostomi</taxon>
        <taxon>Archelosauria</taxon>
        <taxon>Testudinata</taxon>
        <taxon>Testudines</taxon>
        <taxon>Cryptodira</taxon>
        <taxon>Durocryptodira</taxon>
        <taxon>Testudinoidea</taxon>
        <taxon>Geoemydidae</taxon>
        <taxon>Geoemydinae</taxon>
        <taxon>Mauremys</taxon>
    </lineage>
</organism>
<name>A0A9D3WNZ6_9SAUR</name>
<dbReference type="AlphaFoldDB" id="A0A9D3WNZ6"/>
<comment type="subcellular location">
    <subcellularLocation>
        <location evidence="1">Cytoplasm</location>
    </subcellularLocation>
</comment>
<dbReference type="PANTHER" id="PTHR18914:SF21">
    <property type="entry name" value="CATENIN ALPHA-3"/>
    <property type="match status" value="1"/>
</dbReference>
<dbReference type="Gene3D" id="1.20.120.810">
    <property type="entry name" value="Vinculin, Vh2 four-helix bundle"/>
    <property type="match status" value="1"/>
</dbReference>
<dbReference type="GO" id="GO:0005912">
    <property type="term" value="C:adherens junction"/>
    <property type="evidence" value="ECO:0007669"/>
    <property type="project" value="TreeGrafter"/>
</dbReference>
<dbReference type="EMBL" id="JAHDVG010000486">
    <property type="protein sequence ID" value="KAH1167664.1"/>
    <property type="molecule type" value="Genomic_DNA"/>
</dbReference>
<evidence type="ECO:0000256" key="3">
    <source>
        <dbReference type="ARBA" id="ARBA00022490"/>
    </source>
</evidence>
<dbReference type="Pfam" id="PF01044">
    <property type="entry name" value="Vinculin"/>
    <property type="match status" value="1"/>
</dbReference>
<dbReference type="GO" id="GO:0051015">
    <property type="term" value="F:actin filament binding"/>
    <property type="evidence" value="ECO:0007669"/>
    <property type="project" value="InterPro"/>
</dbReference>
<dbReference type="GO" id="GO:0008013">
    <property type="term" value="F:beta-catenin binding"/>
    <property type="evidence" value="ECO:0007669"/>
    <property type="project" value="TreeGrafter"/>
</dbReference>
<keyword evidence="3" id="KW-0963">Cytoplasm</keyword>
<dbReference type="GO" id="GO:0005916">
    <property type="term" value="C:fascia adherens"/>
    <property type="evidence" value="ECO:0007669"/>
    <property type="project" value="TreeGrafter"/>
</dbReference>
<reference evidence="4" key="1">
    <citation type="submission" date="2021-09" db="EMBL/GenBank/DDBJ databases">
        <title>The genome of Mauremys mutica provides insights into the evolution of semi-aquatic lifestyle.</title>
        <authorList>
            <person name="Gong S."/>
            <person name="Gao Y."/>
        </authorList>
    </citation>
    <scope>NUCLEOTIDE SEQUENCE</scope>
    <source>
        <strain evidence="4">MM-2020</strain>
        <tissue evidence="4">Muscle</tissue>
    </source>
</reference>
<dbReference type="InterPro" id="IPR006077">
    <property type="entry name" value="Vinculin/catenin"/>
</dbReference>